<dbReference type="InterPro" id="IPR050309">
    <property type="entry name" value="Type-B_Carboxylest/Lipase"/>
</dbReference>
<dbReference type="InterPro" id="IPR029058">
    <property type="entry name" value="AB_hydrolase_fold"/>
</dbReference>
<dbReference type="STRING" id="589385.SAMN05421504_1011519"/>
<keyword evidence="2 3" id="KW-0378">Hydrolase</keyword>
<keyword evidence="7" id="KW-1185">Reference proteome</keyword>
<evidence type="ECO:0000256" key="4">
    <source>
        <dbReference type="SAM" id="MobiDB-lite"/>
    </source>
</evidence>
<dbReference type="Gene3D" id="3.40.50.1820">
    <property type="entry name" value="alpha/beta hydrolase"/>
    <property type="match status" value="1"/>
</dbReference>
<evidence type="ECO:0000256" key="3">
    <source>
        <dbReference type="RuleBase" id="RU361235"/>
    </source>
</evidence>
<organism evidence="6 7">
    <name type="scientific">Amycolatopsis xylanica</name>
    <dbReference type="NCBI Taxonomy" id="589385"/>
    <lineage>
        <taxon>Bacteria</taxon>
        <taxon>Bacillati</taxon>
        <taxon>Actinomycetota</taxon>
        <taxon>Actinomycetes</taxon>
        <taxon>Pseudonocardiales</taxon>
        <taxon>Pseudonocardiaceae</taxon>
        <taxon>Amycolatopsis</taxon>
    </lineage>
</organism>
<protein>
    <recommendedName>
        <fullName evidence="3">Carboxylic ester hydrolase</fullName>
        <ecNumber evidence="3">3.1.1.-</ecNumber>
    </recommendedName>
</protein>
<evidence type="ECO:0000259" key="5">
    <source>
        <dbReference type="Pfam" id="PF00135"/>
    </source>
</evidence>
<dbReference type="InterPro" id="IPR002018">
    <property type="entry name" value="CarbesteraseB"/>
</dbReference>
<dbReference type="EC" id="3.1.1.-" evidence="3"/>
<gene>
    <name evidence="6" type="ORF">SAMN05421504_1011519</name>
</gene>
<proteinExistence type="inferred from homology"/>
<dbReference type="AlphaFoldDB" id="A0A1H2WFE0"/>
<dbReference type="RefSeq" id="WP_245757194.1">
    <property type="nucleotide sequence ID" value="NZ_FNON01000001.1"/>
</dbReference>
<sequence>MGGLLAGGFETSVAAEGGDVVITEAGPVHGGSADGLRMFEGIRYATARRWEPPQRVAHWPGVQDATRPGARCAQNEDPPAGTPASASEDCLFLNVTAPAGVRRDLPVLVYLHGGGLKNGAGSDLEPRRLAAREHAVVVTLNYRLGVFGFYSYPGLAGSGTFGLQDQQAAMAWVRRNIAAFGGNAHNVTLFGESGGGDSVCAQLVSPSARGLFDRVMIQSGTCGDANPLGALIPSAAGRVASWQKLSALAANGATVAAKVATAFGCTADALTCLRQRSADDLLHSADVNFGAYWGPAYDTPLLPEKPADAIAAGRFPHVPVIIGATKDEATLLVALIGQPTSSTSYDTMLDQAFGKGTARRNAVTAAYPATVGYARTWAAIAGDRGYVCPNQRSATVLSRYTRTYAFEFADSGAPLIFTLKPETQAIPDDALGAYHGSDVPYLWDSASAQFQLTPPQRTLSDQLLDYLGRFAATGDPNGWGTPYWANVHPDGAPLVQRLAPGAVRPARTADEHHCALWTE</sequence>
<feature type="domain" description="Carboxylesterase type B" evidence="5">
    <location>
        <begin position="20"/>
        <end position="517"/>
    </location>
</feature>
<dbReference type="InterPro" id="IPR019826">
    <property type="entry name" value="Carboxylesterase_B_AS"/>
</dbReference>
<reference evidence="6 7" key="1">
    <citation type="submission" date="2016-10" db="EMBL/GenBank/DDBJ databases">
        <authorList>
            <person name="de Groot N.N."/>
        </authorList>
    </citation>
    <scope>NUCLEOTIDE SEQUENCE [LARGE SCALE GENOMIC DNA]</scope>
    <source>
        <strain evidence="6 7">CPCC 202699</strain>
    </source>
</reference>
<feature type="region of interest" description="Disordered" evidence="4">
    <location>
        <begin position="63"/>
        <end position="85"/>
    </location>
</feature>
<evidence type="ECO:0000256" key="2">
    <source>
        <dbReference type="ARBA" id="ARBA00022801"/>
    </source>
</evidence>
<evidence type="ECO:0000313" key="6">
    <source>
        <dbReference type="EMBL" id="SDW79251.1"/>
    </source>
</evidence>
<accession>A0A1H2WFE0</accession>
<comment type="similarity">
    <text evidence="1 3">Belongs to the type-B carboxylesterase/lipase family.</text>
</comment>
<dbReference type="Proteomes" id="UP000199515">
    <property type="component" value="Unassembled WGS sequence"/>
</dbReference>
<dbReference type="Pfam" id="PF00135">
    <property type="entry name" value="COesterase"/>
    <property type="match status" value="1"/>
</dbReference>
<dbReference type="EMBL" id="FNON01000001">
    <property type="protein sequence ID" value="SDW79251.1"/>
    <property type="molecule type" value="Genomic_DNA"/>
</dbReference>
<dbReference type="PROSITE" id="PS00122">
    <property type="entry name" value="CARBOXYLESTERASE_B_1"/>
    <property type="match status" value="1"/>
</dbReference>
<dbReference type="GO" id="GO:0016787">
    <property type="term" value="F:hydrolase activity"/>
    <property type="evidence" value="ECO:0007669"/>
    <property type="project" value="UniProtKB-KW"/>
</dbReference>
<dbReference type="PANTHER" id="PTHR11559">
    <property type="entry name" value="CARBOXYLESTERASE"/>
    <property type="match status" value="1"/>
</dbReference>
<evidence type="ECO:0000256" key="1">
    <source>
        <dbReference type="ARBA" id="ARBA00005964"/>
    </source>
</evidence>
<name>A0A1H2WFE0_9PSEU</name>
<dbReference type="SUPFAM" id="SSF53474">
    <property type="entry name" value="alpha/beta-Hydrolases"/>
    <property type="match status" value="1"/>
</dbReference>
<evidence type="ECO:0000313" key="7">
    <source>
        <dbReference type="Proteomes" id="UP000199515"/>
    </source>
</evidence>